<evidence type="ECO:0000313" key="2">
    <source>
        <dbReference type="EMBL" id="BCD88134.1"/>
    </source>
</evidence>
<sequence length="1138" mass="126176">MKPLETINLVQFFLYEANDIETGPNTAFLGPNGTGKSALLDAIQVVMLAADGNRTHFNASSEGKHNSRTLRDYCLGSYIPGGNTYARTSANTYVGLVFRDSETGVPFTAGVSIRAYLDEPKAEVNGYFILPGVAMTAKQYLQTEGAHETVLPWRAFQHTAAELCRRESTNPVFSAQNPSDFLRRLLIDHLAGPGDKPNPQSLRAAFSRSLKLNERIVNLDATLRQHLIEPMPTGVKQFRARLDDVRDLRDLIARLKVRIDRATEVAEEYAIVKRERISEANLMVLKHTYATERLGETVDAGEAEAEKLDEQLATAGIELSRAAANMTLATDARDRAIANLHSDPAYQEQADRAETLRRISDELRVKQKQLESDLKSIMTALCSASGLPGMNAHQEHLESAANHALSLEQMRLAQEIPPAVAIQAAAQAMGRAYGVMRRETAQAESEEALAKERLRSARLAQERAGKGLSSLNESTTRLMGVLSDAGISAVPICDLVTISDASWQPAIEGWLGRHAEALLVPENQELDAIRVYRGKAGSNIYGAKLALPSRIREWKAKGDDQYAAQLIQGQNLDAVRYLQGELGRTVLAETDDQLRTGVKAISKEGMVSSGGGIERRRLPGTSELRLGRKDSGATRQRAEIELQSAIAQFGAASEIAKNLVSGLQKLAPFSDPEALRTDIEGQFVSVTQTARSVADLHAALERTLTGALDELNALKKQADENAVAAHKQELHWTTETTRLSEKKQNLGKQLIALKDQLEIELVQERESRLDPFYSASEVERHRTRLDEKHGDKWNDKLTHLDNSIQRSRATASNSDREAWKLFANFISDYNLKNNDVQSQDWLRAYEFILAERKRIQDFELVEQEHRAEEAYLAAVKVFRSDVAQSLLTGFDQIEEQITGLTAVLGSAPPFTNDERYEFKYKVVDEHRNLHDFLRRVRTHGADDDLFGGPGEIPEEFRLLVEGDSSALLEETSPLNDHRRFFTYDVEIFQGDKSVGMLSNRFGSASGGEHRTPVYLIFGAALAAAYGRSKGSSGGGGIMLLDEAFEKMDPQNIKATVQFLNSLGLQLIMAGPESDQGKLSSFLSIYYDMARYGTRTIQMKKNVVLNRAQELLQSDNYLLNPDILTQEVARLTKEQRNAG</sequence>
<keyword evidence="3" id="KW-1185">Reference proteome</keyword>
<proteinExistence type="predicted"/>
<evidence type="ECO:0000313" key="3">
    <source>
        <dbReference type="Proteomes" id="UP001064896"/>
    </source>
</evidence>
<feature type="coiled-coil region" evidence="1">
    <location>
        <begin position="697"/>
        <end position="728"/>
    </location>
</feature>
<evidence type="ECO:0000256" key="1">
    <source>
        <dbReference type="SAM" id="Coils"/>
    </source>
</evidence>
<dbReference type="PANTHER" id="PTHR32182">
    <property type="entry name" value="DNA REPLICATION AND REPAIR PROTEIN RECF"/>
    <property type="match status" value="1"/>
</dbReference>
<name>A0ABM7LEU6_9PSED</name>
<keyword evidence="1" id="KW-0175">Coiled coil</keyword>
<dbReference type="RefSeq" id="WP_265168306.1">
    <property type="nucleotide sequence ID" value="NZ_AP023081.1"/>
</dbReference>
<dbReference type="EMBL" id="AP023081">
    <property type="protein sequence ID" value="BCD88134.1"/>
    <property type="molecule type" value="Genomic_DNA"/>
</dbReference>
<dbReference type="Pfam" id="PF13555">
    <property type="entry name" value="AAA_29"/>
    <property type="match status" value="1"/>
</dbReference>
<organism evidence="2 3">
    <name type="scientific">Pseudomonas solani</name>
    <dbReference type="NCBI Taxonomy" id="2731552"/>
    <lineage>
        <taxon>Bacteria</taxon>
        <taxon>Pseudomonadati</taxon>
        <taxon>Pseudomonadota</taxon>
        <taxon>Gammaproteobacteria</taxon>
        <taxon>Pseudomonadales</taxon>
        <taxon>Pseudomonadaceae</taxon>
        <taxon>Pseudomonas</taxon>
    </lineage>
</organism>
<dbReference type="SUPFAM" id="SSF52540">
    <property type="entry name" value="P-loop containing nucleoside triphosphate hydrolases"/>
    <property type="match status" value="1"/>
</dbReference>
<dbReference type="PANTHER" id="PTHR32182:SF0">
    <property type="entry name" value="DNA REPLICATION AND REPAIR PROTEIN RECF"/>
    <property type="match status" value="1"/>
</dbReference>
<evidence type="ECO:0008006" key="4">
    <source>
        <dbReference type="Google" id="ProtNLM"/>
    </source>
</evidence>
<dbReference type="Gene3D" id="3.40.50.300">
    <property type="entry name" value="P-loop containing nucleotide triphosphate hydrolases"/>
    <property type="match status" value="1"/>
</dbReference>
<dbReference type="Pfam" id="PF13558">
    <property type="entry name" value="SbcC_Walker_B"/>
    <property type="match status" value="1"/>
</dbReference>
<accession>A0ABM7LEU6</accession>
<dbReference type="Proteomes" id="UP001064896">
    <property type="component" value="Chromosome"/>
</dbReference>
<protein>
    <recommendedName>
        <fullName evidence="4">Chromosome segregation protein SMC</fullName>
    </recommendedName>
</protein>
<gene>
    <name evidence="2" type="ORF">PSm6_45410</name>
</gene>
<dbReference type="InterPro" id="IPR027417">
    <property type="entry name" value="P-loop_NTPase"/>
</dbReference>
<reference evidence="2" key="1">
    <citation type="submission" date="2020-05" db="EMBL/GenBank/DDBJ databases">
        <title>Complete genome sequence of Pseudomonas sp. Sm006.</title>
        <authorList>
            <person name="Takeuchi K."/>
            <person name="Someya N."/>
        </authorList>
    </citation>
    <scope>NUCLEOTIDE SEQUENCE</scope>
    <source>
        <strain evidence="2">Sm006</strain>
    </source>
</reference>